<evidence type="ECO:0000256" key="2">
    <source>
        <dbReference type="ARBA" id="ARBA00023239"/>
    </source>
</evidence>
<name>A0A645ATU9_9ZZZZ</name>
<dbReference type="InterPro" id="IPR001303">
    <property type="entry name" value="Aldolase_II/adducin_N"/>
</dbReference>
<dbReference type="PANTHER" id="PTHR22789">
    <property type="entry name" value="FUCULOSE PHOSPHATE ALDOLASE"/>
    <property type="match status" value="1"/>
</dbReference>
<evidence type="ECO:0000313" key="4">
    <source>
        <dbReference type="EMBL" id="MPM56675.1"/>
    </source>
</evidence>
<dbReference type="AlphaFoldDB" id="A0A645ATU9"/>
<protein>
    <submittedName>
        <fullName evidence="4">L-fuculose phosphate aldolase</fullName>
        <ecNumber evidence="4">4.1.2.17</ecNumber>
    </submittedName>
</protein>
<feature type="domain" description="Class II aldolase/adducin N-terminal" evidence="3">
    <location>
        <begin position="13"/>
        <end position="189"/>
    </location>
</feature>
<proteinExistence type="predicted"/>
<dbReference type="PANTHER" id="PTHR22789:SF0">
    <property type="entry name" value="3-OXO-TETRONATE 4-PHOSPHATE DECARBOXYLASE-RELATED"/>
    <property type="match status" value="1"/>
</dbReference>
<gene>
    <name evidence="4" type="primary">fucA_14</name>
    <name evidence="4" type="ORF">SDC9_103484</name>
</gene>
<dbReference type="GO" id="GO:0046872">
    <property type="term" value="F:metal ion binding"/>
    <property type="evidence" value="ECO:0007669"/>
    <property type="project" value="UniProtKB-KW"/>
</dbReference>
<keyword evidence="1" id="KW-0479">Metal-binding</keyword>
<evidence type="ECO:0000259" key="3">
    <source>
        <dbReference type="SMART" id="SM01007"/>
    </source>
</evidence>
<dbReference type="EMBL" id="VSSQ01015874">
    <property type="protein sequence ID" value="MPM56675.1"/>
    <property type="molecule type" value="Genomic_DNA"/>
</dbReference>
<sequence>MEELPLDFKKMAGELSSFSRILHQKGFAEANGGNLSVRVDGGMILSTPTMMSKGDVTPSDIVLCNMNGEQIYGTRPASSELLSHLAIYKANPQINAVIHSHPPYCCSYAFTNENPFEPLSPESIIWLGKVAIIDFEIPGTPALSEKLTLHSTSTLAFLLRNHGIITCGGTLQEAMWRSEIMERQCLAMHLIVSRGSSPVQLTVAQLELMNLIKSNYIK</sequence>
<dbReference type="Pfam" id="PF00596">
    <property type="entry name" value="Aldolase_II"/>
    <property type="match status" value="1"/>
</dbReference>
<dbReference type="GO" id="GO:0005829">
    <property type="term" value="C:cytosol"/>
    <property type="evidence" value="ECO:0007669"/>
    <property type="project" value="TreeGrafter"/>
</dbReference>
<dbReference type="InterPro" id="IPR036409">
    <property type="entry name" value="Aldolase_II/adducin_N_sf"/>
</dbReference>
<dbReference type="GO" id="GO:0008738">
    <property type="term" value="F:L-fuculose-phosphate aldolase activity"/>
    <property type="evidence" value="ECO:0007669"/>
    <property type="project" value="UniProtKB-EC"/>
</dbReference>
<reference evidence="4" key="1">
    <citation type="submission" date="2019-08" db="EMBL/GenBank/DDBJ databases">
        <authorList>
            <person name="Kucharzyk K."/>
            <person name="Murdoch R.W."/>
            <person name="Higgins S."/>
            <person name="Loffler F."/>
        </authorList>
    </citation>
    <scope>NUCLEOTIDE SEQUENCE</scope>
</reference>
<keyword evidence="2 4" id="KW-0456">Lyase</keyword>
<dbReference type="Gene3D" id="3.40.225.10">
    <property type="entry name" value="Class II aldolase/adducin N-terminal domain"/>
    <property type="match status" value="1"/>
</dbReference>
<organism evidence="4">
    <name type="scientific">bioreactor metagenome</name>
    <dbReference type="NCBI Taxonomy" id="1076179"/>
    <lineage>
        <taxon>unclassified sequences</taxon>
        <taxon>metagenomes</taxon>
        <taxon>ecological metagenomes</taxon>
    </lineage>
</organism>
<dbReference type="EC" id="4.1.2.17" evidence="4"/>
<dbReference type="InterPro" id="IPR050197">
    <property type="entry name" value="Aldolase_class_II_sugar_metab"/>
</dbReference>
<accession>A0A645ATU9</accession>
<dbReference type="SUPFAM" id="SSF53639">
    <property type="entry name" value="AraD/HMP-PK domain-like"/>
    <property type="match status" value="1"/>
</dbReference>
<dbReference type="SMART" id="SM01007">
    <property type="entry name" value="Aldolase_II"/>
    <property type="match status" value="1"/>
</dbReference>
<comment type="caution">
    <text evidence="4">The sequence shown here is derived from an EMBL/GenBank/DDBJ whole genome shotgun (WGS) entry which is preliminary data.</text>
</comment>
<dbReference type="GO" id="GO:0019323">
    <property type="term" value="P:pentose catabolic process"/>
    <property type="evidence" value="ECO:0007669"/>
    <property type="project" value="TreeGrafter"/>
</dbReference>
<evidence type="ECO:0000256" key="1">
    <source>
        <dbReference type="ARBA" id="ARBA00022723"/>
    </source>
</evidence>